<dbReference type="AlphaFoldDB" id="A0A8S3ZX91"/>
<evidence type="ECO:0000313" key="2">
    <source>
        <dbReference type="Proteomes" id="UP000678393"/>
    </source>
</evidence>
<comment type="caution">
    <text evidence="1">The sequence shown here is derived from an EMBL/GenBank/DDBJ whole genome shotgun (WGS) entry which is preliminary data.</text>
</comment>
<name>A0A8S3ZX91_9EUPU</name>
<sequence length="145" mass="16989">MPKFNFCGLRPRKPKKLPKYDDDFDVFCKWNDDENTFNCVVPLDKEDFKDVIKEADLALIFFFHPELPDMEKGRQNFYQAALHSQRKNHIFGSLNCLEEPEICCKVGIETVPTMKLFAGRRVAGEKDPTAIDYMSILKWMDSFRI</sequence>
<evidence type="ECO:0000313" key="1">
    <source>
        <dbReference type="EMBL" id="CAG5134293.1"/>
    </source>
</evidence>
<reference evidence="1" key="1">
    <citation type="submission" date="2021-04" db="EMBL/GenBank/DDBJ databases">
        <authorList>
            <consortium name="Molecular Ecology Group"/>
        </authorList>
    </citation>
    <scope>NUCLEOTIDE SEQUENCE</scope>
</reference>
<evidence type="ECO:0008006" key="3">
    <source>
        <dbReference type="Google" id="ProtNLM"/>
    </source>
</evidence>
<dbReference type="CDD" id="cd02961">
    <property type="entry name" value="PDI_a_family"/>
    <property type="match status" value="1"/>
</dbReference>
<dbReference type="InterPro" id="IPR036249">
    <property type="entry name" value="Thioredoxin-like_sf"/>
</dbReference>
<protein>
    <recommendedName>
        <fullName evidence="3">Thioredoxin domain-containing protein</fullName>
    </recommendedName>
</protein>
<gene>
    <name evidence="1" type="ORF">CUNI_LOCUS19851</name>
</gene>
<dbReference type="Proteomes" id="UP000678393">
    <property type="component" value="Unassembled WGS sequence"/>
</dbReference>
<proteinExistence type="predicted"/>
<organism evidence="1 2">
    <name type="scientific">Candidula unifasciata</name>
    <dbReference type="NCBI Taxonomy" id="100452"/>
    <lineage>
        <taxon>Eukaryota</taxon>
        <taxon>Metazoa</taxon>
        <taxon>Spiralia</taxon>
        <taxon>Lophotrochozoa</taxon>
        <taxon>Mollusca</taxon>
        <taxon>Gastropoda</taxon>
        <taxon>Heterobranchia</taxon>
        <taxon>Euthyneura</taxon>
        <taxon>Panpulmonata</taxon>
        <taxon>Eupulmonata</taxon>
        <taxon>Stylommatophora</taxon>
        <taxon>Helicina</taxon>
        <taxon>Helicoidea</taxon>
        <taxon>Geomitridae</taxon>
        <taxon>Candidula</taxon>
    </lineage>
</organism>
<dbReference type="SUPFAM" id="SSF52833">
    <property type="entry name" value="Thioredoxin-like"/>
    <property type="match status" value="1"/>
</dbReference>
<dbReference type="EMBL" id="CAJHNH020007013">
    <property type="protein sequence ID" value="CAG5134293.1"/>
    <property type="molecule type" value="Genomic_DNA"/>
</dbReference>
<keyword evidence="2" id="KW-1185">Reference proteome</keyword>
<accession>A0A8S3ZX91</accession>
<dbReference type="Gene3D" id="3.40.30.10">
    <property type="entry name" value="Glutaredoxin"/>
    <property type="match status" value="1"/>
</dbReference>